<dbReference type="Proteomes" id="UP000251186">
    <property type="component" value="Unassembled WGS sequence"/>
</dbReference>
<evidence type="ECO:0000313" key="2">
    <source>
        <dbReference type="Proteomes" id="UP000251186"/>
    </source>
</evidence>
<proteinExistence type="predicted"/>
<dbReference type="EMBL" id="UAQP01000005">
    <property type="protein sequence ID" value="SPU53015.1"/>
    <property type="molecule type" value="Genomic_DNA"/>
</dbReference>
<sequence>MAAIMTEPYRIREAAIWAQARTDYLSGLSAEAVCRRHDLGLSAFRRRARKYGWRRSDQVEPPPGELDLNLYSDLDMDDLARTARLRFAEAVEGGRASDARRWRALADELTRAARAFDRDFFSGMSREEVAASLENMRREIEEEDEALLGPPPED</sequence>
<protein>
    <submittedName>
        <fullName evidence="1">Uncharacterized protein</fullName>
    </submittedName>
</protein>
<gene>
    <name evidence="1" type="ORF">NCTC11166_01266</name>
</gene>
<name>A0A2X1CX39_BREVE</name>
<dbReference type="AlphaFoldDB" id="A0A2X1CX39"/>
<accession>A0A2X1CX39</accession>
<organism evidence="1 2">
    <name type="scientific">Brevundimonas vesicularis</name>
    <name type="common">Pseudomonas vesicularis</name>
    <dbReference type="NCBI Taxonomy" id="41276"/>
    <lineage>
        <taxon>Bacteria</taxon>
        <taxon>Pseudomonadati</taxon>
        <taxon>Pseudomonadota</taxon>
        <taxon>Alphaproteobacteria</taxon>
        <taxon>Caulobacterales</taxon>
        <taxon>Caulobacteraceae</taxon>
        <taxon>Brevundimonas</taxon>
    </lineage>
</organism>
<reference evidence="1 2" key="1">
    <citation type="submission" date="2018-06" db="EMBL/GenBank/DDBJ databases">
        <authorList>
            <consortium name="Pathogen Informatics"/>
            <person name="Doyle S."/>
        </authorList>
    </citation>
    <scope>NUCLEOTIDE SEQUENCE [LARGE SCALE GENOMIC DNA]</scope>
    <source>
        <strain evidence="1 2">NCTC11166</strain>
    </source>
</reference>
<evidence type="ECO:0000313" key="1">
    <source>
        <dbReference type="EMBL" id="SPU53015.1"/>
    </source>
</evidence>